<name>A0ABQ6WYH5_9EURO</name>
<accession>A0ABQ6WYH5</accession>
<keyword evidence="1" id="KW-0812">Transmembrane</keyword>
<reference evidence="2 3" key="1">
    <citation type="submission" date="2019-04" db="EMBL/GenBank/DDBJ databases">
        <authorList>
            <consortium name="DOE Joint Genome Institute"/>
            <person name="Mondo S."/>
            <person name="Kjaerbolling I."/>
            <person name="Vesth T."/>
            <person name="Frisvad J.C."/>
            <person name="Nybo J.L."/>
            <person name="Theobald S."/>
            <person name="Kildgaard S."/>
            <person name="Isbrandt T."/>
            <person name="Kuo A."/>
            <person name="Sato A."/>
            <person name="Lyhne E.K."/>
            <person name="Kogle M.E."/>
            <person name="Wiebenga A."/>
            <person name="Kun R.S."/>
            <person name="Lubbers R.J."/>
            <person name="Makela M.R."/>
            <person name="Barry K."/>
            <person name="Chovatia M."/>
            <person name="Clum A."/>
            <person name="Daum C."/>
            <person name="Haridas S."/>
            <person name="He G."/>
            <person name="LaButti K."/>
            <person name="Lipzen A."/>
            <person name="Riley R."/>
            <person name="Salamov A."/>
            <person name="Simmons B.A."/>
            <person name="Magnuson J.K."/>
            <person name="Henrissat B."/>
            <person name="Mortensen U.H."/>
            <person name="Larsen T.O."/>
            <person name="Devries R.P."/>
            <person name="Grigoriev I.V."/>
            <person name="Machida M."/>
            <person name="Baker S.E."/>
            <person name="Andersen M.R."/>
            <person name="Cantor M.N."/>
            <person name="Hua S.X."/>
        </authorList>
    </citation>
    <scope>NUCLEOTIDE SEQUENCE [LARGE SCALE GENOMIC DNA]</scope>
    <source>
        <strain evidence="2 3">CBS 117616</strain>
    </source>
</reference>
<keyword evidence="1" id="KW-1133">Transmembrane helix</keyword>
<proteinExistence type="predicted"/>
<evidence type="ECO:0000313" key="3">
    <source>
        <dbReference type="Proteomes" id="UP000325395"/>
    </source>
</evidence>
<keyword evidence="3" id="KW-1185">Reference proteome</keyword>
<protein>
    <recommendedName>
        <fullName evidence="4">Secreted protein</fullName>
    </recommendedName>
</protein>
<dbReference type="EMBL" id="ML735696">
    <property type="protein sequence ID" value="KAE8422144.1"/>
    <property type="molecule type" value="Genomic_DNA"/>
</dbReference>
<feature type="transmembrane region" description="Helical" evidence="1">
    <location>
        <begin position="6"/>
        <end position="28"/>
    </location>
</feature>
<evidence type="ECO:0000256" key="1">
    <source>
        <dbReference type="SAM" id="Phobius"/>
    </source>
</evidence>
<evidence type="ECO:0000313" key="2">
    <source>
        <dbReference type="EMBL" id="KAE8422144.1"/>
    </source>
</evidence>
<sequence>MKMPPALMFLIPFVPFWASALLFSILFYSLSLSSRLSTQELVNWIYLFDSLLFRNPITITWRNAERVENINNSKRLPARSSQSRVPLIRYYVYRS</sequence>
<organism evidence="2 3">
    <name type="scientific">Aspergillus pseudocaelatus</name>
    <dbReference type="NCBI Taxonomy" id="1825620"/>
    <lineage>
        <taxon>Eukaryota</taxon>
        <taxon>Fungi</taxon>
        <taxon>Dikarya</taxon>
        <taxon>Ascomycota</taxon>
        <taxon>Pezizomycotina</taxon>
        <taxon>Eurotiomycetes</taxon>
        <taxon>Eurotiomycetidae</taxon>
        <taxon>Eurotiales</taxon>
        <taxon>Aspergillaceae</taxon>
        <taxon>Aspergillus</taxon>
        <taxon>Aspergillus subgen. Circumdati</taxon>
    </lineage>
</organism>
<evidence type="ECO:0008006" key="4">
    <source>
        <dbReference type="Google" id="ProtNLM"/>
    </source>
</evidence>
<keyword evidence="1" id="KW-0472">Membrane</keyword>
<gene>
    <name evidence="2" type="ORF">BDV36DRAFT_6335</name>
</gene>
<dbReference type="Proteomes" id="UP000325395">
    <property type="component" value="Unassembled WGS sequence"/>
</dbReference>